<dbReference type="AlphaFoldDB" id="A0AAV4HX69"/>
<evidence type="ECO:0000313" key="2">
    <source>
        <dbReference type="EMBL" id="GFS02793.1"/>
    </source>
</evidence>
<dbReference type="Proteomes" id="UP000762676">
    <property type="component" value="Unassembled WGS sequence"/>
</dbReference>
<reference evidence="2 3" key="1">
    <citation type="journal article" date="2021" name="Elife">
        <title>Chloroplast acquisition without the gene transfer in kleptoplastic sea slugs, Plakobranchus ocellatus.</title>
        <authorList>
            <person name="Maeda T."/>
            <person name="Takahashi S."/>
            <person name="Yoshida T."/>
            <person name="Shimamura S."/>
            <person name="Takaki Y."/>
            <person name="Nagai Y."/>
            <person name="Toyoda A."/>
            <person name="Suzuki Y."/>
            <person name="Arimoto A."/>
            <person name="Ishii H."/>
            <person name="Satoh N."/>
            <person name="Nishiyama T."/>
            <person name="Hasebe M."/>
            <person name="Maruyama T."/>
            <person name="Minagawa J."/>
            <person name="Obokata J."/>
            <person name="Shigenobu S."/>
        </authorList>
    </citation>
    <scope>NUCLEOTIDE SEQUENCE [LARGE SCALE GENOMIC DNA]</scope>
</reference>
<name>A0AAV4HX69_9GAST</name>
<gene>
    <name evidence="2" type="ORF">ElyMa_004616500</name>
</gene>
<evidence type="ECO:0000256" key="1">
    <source>
        <dbReference type="SAM" id="MobiDB-lite"/>
    </source>
</evidence>
<comment type="caution">
    <text evidence="2">The sequence shown here is derived from an EMBL/GenBank/DDBJ whole genome shotgun (WGS) entry which is preliminary data.</text>
</comment>
<sequence>MTIKKFNSYDIIGFDINDNGDDDDDDDCDEDDDDGGYDDDDDDDGDDDDGMMMAIGIDGIYPDMITHLGQHAIDWLAAAMTNIVDDGVYPQKRKHARVVAILKPGKPANEASLALSISDV</sequence>
<feature type="region of interest" description="Disordered" evidence="1">
    <location>
        <begin position="1"/>
        <end position="51"/>
    </location>
</feature>
<protein>
    <submittedName>
        <fullName evidence="2">Uncharacterized protein</fullName>
    </submittedName>
</protein>
<dbReference type="EMBL" id="BMAT01009251">
    <property type="protein sequence ID" value="GFS02793.1"/>
    <property type="molecule type" value="Genomic_DNA"/>
</dbReference>
<feature type="compositionally biased region" description="Acidic residues" evidence="1">
    <location>
        <begin position="18"/>
        <end position="50"/>
    </location>
</feature>
<organism evidence="2 3">
    <name type="scientific">Elysia marginata</name>
    <dbReference type="NCBI Taxonomy" id="1093978"/>
    <lineage>
        <taxon>Eukaryota</taxon>
        <taxon>Metazoa</taxon>
        <taxon>Spiralia</taxon>
        <taxon>Lophotrochozoa</taxon>
        <taxon>Mollusca</taxon>
        <taxon>Gastropoda</taxon>
        <taxon>Heterobranchia</taxon>
        <taxon>Euthyneura</taxon>
        <taxon>Panpulmonata</taxon>
        <taxon>Sacoglossa</taxon>
        <taxon>Placobranchoidea</taxon>
        <taxon>Plakobranchidae</taxon>
        <taxon>Elysia</taxon>
    </lineage>
</organism>
<accession>A0AAV4HX69</accession>
<keyword evidence="3" id="KW-1185">Reference proteome</keyword>
<proteinExistence type="predicted"/>
<evidence type="ECO:0000313" key="3">
    <source>
        <dbReference type="Proteomes" id="UP000762676"/>
    </source>
</evidence>